<proteinExistence type="predicted"/>
<dbReference type="Proteomes" id="UP000823914">
    <property type="component" value="Unassembled WGS sequence"/>
</dbReference>
<gene>
    <name evidence="1" type="ORF">IAA16_08330</name>
</gene>
<accession>A0A9E2L493</accession>
<organism evidence="1 2">
    <name type="scientific">Candidatus Treponema excrementipullorum</name>
    <dbReference type="NCBI Taxonomy" id="2838768"/>
    <lineage>
        <taxon>Bacteria</taxon>
        <taxon>Pseudomonadati</taxon>
        <taxon>Spirochaetota</taxon>
        <taxon>Spirochaetia</taxon>
        <taxon>Spirochaetales</taxon>
        <taxon>Treponemataceae</taxon>
        <taxon>Treponema</taxon>
    </lineage>
</organism>
<reference evidence="1" key="1">
    <citation type="journal article" date="2021" name="PeerJ">
        <title>Extensive microbial diversity within the chicken gut microbiome revealed by metagenomics and culture.</title>
        <authorList>
            <person name="Gilroy R."/>
            <person name="Ravi A."/>
            <person name="Getino M."/>
            <person name="Pursley I."/>
            <person name="Horton D.L."/>
            <person name="Alikhan N.F."/>
            <person name="Baker D."/>
            <person name="Gharbi K."/>
            <person name="Hall N."/>
            <person name="Watson M."/>
            <person name="Adriaenssens E.M."/>
            <person name="Foster-Nyarko E."/>
            <person name="Jarju S."/>
            <person name="Secka A."/>
            <person name="Antonio M."/>
            <person name="Oren A."/>
            <person name="Chaudhuri R.R."/>
            <person name="La Ragione R."/>
            <person name="Hildebrand F."/>
            <person name="Pallen M.J."/>
        </authorList>
    </citation>
    <scope>NUCLEOTIDE SEQUENCE</scope>
    <source>
        <strain evidence="1">Gambia15-2214</strain>
    </source>
</reference>
<evidence type="ECO:0000313" key="1">
    <source>
        <dbReference type="EMBL" id="MBU3850557.1"/>
    </source>
</evidence>
<dbReference type="EMBL" id="JAHLFV010000191">
    <property type="protein sequence ID" value="MBU3850557.1"/>
    <property type="molecule type" value="Genomic_DNA"/>
</dbReference>
<comment type="caution">
    <text evidence="1">The sequence shown here is derived from an EMBL/GenBank/DDBJ whole genome shotgun (WGS) entry which is preliminary data.</text>
</comment>
<evidence type="ECO:0000313" key="2">
    <source>
        <dbReference type="Proteomes" id="UP000823914"/>
    </source>
</evidence>
<protein>
    <submittedName>
        <fullName evidence="1">Uncharacterized protein</fullName>
    </submittedName>
</protein>
<sequence>MSMTIKNADDALITALKSVCALYPEVTVSIKEQISPVDELKAEKVAIMKALESGTLKTFASMDEYEAAHGL</sequence>
<name>A0A9E2L493_9SPIR</name>
<dbReference type="AlphaFoldDB" id="A0A9E2L493"/>
<reference evidence="1" key="2">
    <citation type="submission" date="2021-04" db="EMBL/GenBank/DDBJ databases">
        <authorList>
            <person name="Gilroy R."/>
        </authorList>
    </citation>
    <scope>NUCLEOTIDE SEQUENCE</scope>
    <source>
        <strain evidence="1">Gambia15-2214</strain>
    </source>
</reference>